<evidence type="ECO:0000256" key="11">
    <source>
        <dbReference type="PROSITE-ProRule" id="PRU00560"/>
    </source>
</evidence>
<comment type="similarity">
    <text evidence="1">Belongs to the helicase family. UvrD subfamily.</text>
</comment>
<dbReference type="PANTHER" id="PTHR11070:SF2">
    <property type="entry name" value="ATP-DEPENDENT DNA HELICASE SRS2"/>
    <property type="match status" value="1"/>
</dbReference>
<accession>A0A235BBS1</accession>
<evidence type="ECO:0000313" key="15">
    <source>
        <dbReference type="EMBL" id="OYD09750.1"/>
    </source>
</evidence>
<evidence type="ECO:0000256" key="10">
    <source>
        <dbReference type="ARBA" id="ARBA00048988"/>
    </source>
</evidence>
<dbReference type="CDD" id="cd17932">
    <property type="entry name" value="DEXQc_UvrD"/>
    <property type="match status" value="1"/>
</dbReference>
<evidence type="ECO:0000259" key="14">
    <source>
        <dbReference type="PROSITE" id="PS51217"/>
    </source>
</evidence>
<evidence type="ECO:0000256" key="3">
    <source>
        <dbReference type="ARBA" id="ARBA00022801"/>
    </source>
</evidence>
<evidence type="ECO:0000313" key="16">
    <source>
        <dbReference type="Proteomes" id="UP000215459"/>
    </source>
</evidence>
<keyword evidence="5 11" id="KW-0067">ATP-binding</keyword>
<proteinExistence type="inferred from homology"/>
<evidence type="ECO:0000256" key="6">
    <source>
        <dbReference type="ARBA" id="ARBA00023125"/>
    </source>
</evidence>
<evidence type="ECO:0000256" key="1">
    <source>
        <dbReference type="ARBA" id="ARBA00009922"/>
    </source>
</evidence>
<dbReference type="Pfam" id="PF13361">
    <property type="entry name" value="UvrD_C"/>
    <property type="match status" value="2"/>
</dbReference>
<dbReference type="InterPro" id="IPR014017">
    <property type="entry name" value="DNA_helicase_UvrD-like_C"/>
</dbReference>
<dbReference type="GO" id="GO:0016887">
    <property type="term" value="F:ATP hydrolysis activity"/>
    <property type="evidence" value="ECO:0007669"/>
    <property type="project" value="RHEA"/>
</dbReference>
<dbReference type="Pfam" id="PF00580">
    <property type="entry name" value="UvrD-helicase"/>
    <property type="match status" value="1"/>
</dbReference>
<feature type="region of interest" description="Disordered" evidence="12">
    <location>
        <begin position="621"/>
        <end position="648"/>
    </location>
</feature>
<evidence type="ECO:0000256" key="5">
    <source>
        <dbReference type="ARBA" id="ARBA00022840"/>
    </source>
</evidence>
<feature type="binding site" evidence="11">
    <location>
        <begin position="32"/>
        <end position="39"/>
    </location>
    <ligand>
        <name>ATP</name>
        <dbReference type="ChEBI" id="CHEBI:30616"/>
    </ligand>
</feature>
<organism evidence="15 16">
    <name type="scientific">Paludifilum halophilum</name>
    <dbReference type="NCBI Taxonomy" id="1642702"/>
    <lineage>
        <taxon>Bacteria</taxon>
        <taxon>Bacillati</taxon>
        <taxon>Bacillota</taxon>
        <taxon>Bacilli</taxon>
        <taxon>Bacillales</taxon>
        <taxon>Thermoactinomycetaceae</taxon>
        <taxon>Paludifilum</taxon>
    </lineage>
</organism>
<keyword evidence="3 11" id="KW-0378">Hydrolase</keyword>
<dbReference type="Gene3D" id="1.10.486.10">
    <property type="entry name" value="PCRA, domain 4"/>
    <property type="match status" value="1"/>
</dbReference>
<dbReference type="RefSeq" id="WP_094262851.1">
    <property type="nucleotide sequence ID" value="NZ_NOWF01000001.1"/>
</dbReference>
<dbReference type="InterPro" id="IPR013986">
    <property type="entry name" value="DExx_box_DNA_helicase_dom_sf"/>
</dbReference>
<keyword evidence="2 11" id="KW-0547">Nucleotide-binding</keyword>
<dbReference type="PROSITE" id="PS51217">
    <property type="entry name" value="UVRD_HELICASE_CTER"/>
    <property type="match status" value="1"/>
</dbReference>
<dbReference type="GO" id="GO:0000725">
    <property type="term" value="P:recombinational repair"/>
    <property type="evidence" value="ECO:0007669"/>
    <property type="project" value="TreeGrafter"/>
</dbReference>
<gene>
    <name evidence="15" type="ORF">CHM34_01785</name>
</gene>
<dbReference type="AlphaFoldDB" id="A0A235BBS1"/>
<keyword evidence="16" id="KW-1185">Reference proteome</keyword>
<comment type="catalytic activity">
    <reaction evidence="10">
        <text>ATP + H2O = ADP + phosphate + H(+)</text>
        <dbReference type="Rhea" id="RHEA:13065"/>
        <dbReference type="ChEBI" id="CHEBI:15377"/>
        <dbReference type="ChEBI" id="CHEBI:15378"/>
        <dbReference type="ChEBI" id="CHEBI:30616"/>
        <dbReference type="ChEBI" id="CHEBI:43474"/>
        <dbReference type="ChEBI" id="CHEBI:456216"/>
        <dbReference type="EC" id="5.6.2.4"/>
    </reaction>
</comment>
<dbReference type="GO" id="GO:0003677">
    <property type="term" value="F:DNA binding"/>
    <property type="evidence" value="ECO:0007669"/>
    <property type="project" value="UniProtKB-KW"/>
</dbReference>
<name>A0A235BBS1_9BACL</name>
<evidence type="ECO:0000256" key="8">
    <source>
        <dbReference type="ARBA" id="ARBA00034617"/>
    </source>
</evidence>
<dbReference type="Gene3D" id="1.10.10.160">
    <property type="match status" value="1"/>
</dbReference>
<dbReference type="Gene3D" id="3.40.50.300">
    <property type="entry name" value="P-loop containing nucleotide triphosphate hydrolases"/>
    <property type="match status" value="2"/>
</dbReference>
<feature type="compositionally biased region" description="Low complexity" evidence="12">
    <location>
        <begin position="631"/>
        <end position="644"/>
    </location>
</feature>
<reference evidence="15 16" key="1">
    <citation type="submission" date="2017-07" db="EMBL/GenBank/DDBJ databases">
        <title>The genome sequence of Paludifilum halophilum highlights mechanisms for microbial adaptation to high salt environemnts.</title>
        <authorList>
            <person name="Belbahri L."/>
        </authorList>
    </citation>
    <scope>NUCLEOTIDE SEQUENCE [LARGE SCALE GENOMIC DNA]</scope>
    <source>
        <strain evidence="15 16">DSM 102817</strain>
    </source>
</reference>
<dbReference type="SUPFAM" id="SSF52540">
    <property type="entry name" value="P-loop containing nucleoside triphosphate hydrolases"/>
    <property type="match status" value="1"/>
</dbReference>
<feature type="region of interest" description="Disordered" evidence="12">
    <location>
        <begin position="298"/>
        <end position="321"/>
    </location>
</feature>
<dbReference type="InterPro" id="IPR027417">
    <property type="entry name" value="P-loop_NTPase"/>
</dbReference>
<dbReference type="InterPro" id="IPR014016">
    <property type="entry name" value="UvrD-like_ATP-bd"/>
</dbReference>
<dbReference type="InterPro" id="IPR000212">
    <property type="entry name" value="DNA_helicase_UvrD/REP"/>
</dbReference>
<dbReference type="Proteomes" id="UP000215459">
    <property type="component" value="Unassembled WGS sequence"/>
</dbReference>
<evidence type="ECO:0000256" key="7">
    <source>
        <dbReference type="ARBA" id="ARBA00023235"/>
    </source>
</evidence>
<keyword evidence="6" id="KW-0238">DNA-binding</keyword>
<comment type="caution">
    <text evidence="15">The sequence shown here is derived from an EMBL/GenBank/DDBJ whole genome shotgun (WGS) entry which is preliminary data.</text>
</comment>
<evidence type="ECO:0000256" key="9">
    <source>
        <dbReference type="ARBA" id="ARBA00034808"/>
    </source>
</evidence>
<feature type="domain" description="UvrD-like helicase ATP-binding" evidence="13">
    <location>
        <begin position="11"/>
        <end position="281"/>
    </location>
</feature>
<sequence length="717" mass="81815">MHITGVRDPAAGLNPSQREAVTAAGGSVAVYAGPGSGKTTVLTRRVQYLIGQGIPKEKMMVVTFTRAAAGEMENRLVRELGESMTGLTIGTFHSIFLRLLAGQGLKLPPLLKEFEQHQLIRRRLEALDRPADEEAVTSTLGQIGYCKGNGILPEYMKVKKEKNIAFRRVFQEYEKAKQERESWDYDDILLAFWARLRRLSTSHPQRNRFLHILVDEFQDINRVQFESLRLLLPEEGALFAVGDDDQSIYGFRGSDPGYLLGLEERFPGCRRVILSTNYRSTEEVIRLGQRLIRNNRHRRDKQLSGTDRRGPDPQWMEPGDEEEEAEQIRSALRDGMETAVLYRTSTQARAVIDVLVREKIPFSVAPGDASFYRRWQVMDVLAYLKLAEDPDDLDSLVRIINKPKRYLFGEDWLDEAWMLSRKGNDPLLKVLPRMKNFEPYKRKYLSRLAQDVESLRGISAREAVDRIRHQIGYDRFLTACSEDLGIDGSALREPVEELSVAAASYADGPALLAHAQEVERVVREQRSRPQVRLMTFHRAKGLEFDRVFLIGLHAMVLPHRRSLQVPEQRKNAAWEEERRLLYVGMTRARRELVLSISQTRQGRRVGPSPFLREIGYDHGRQESAREKEAVSMSPPAAAAGRPSSDQPHLRFREEGLTHGTVLRHNKWGRGEVIRIEMLQGATPGRKVHLRFTDGTHTLHYELSRQLGLLHPEDSGAL</sequence>
<evidence type="ECO:0000256" key="2">
    <source>
        <dbReference type="ARBA" id="ARBA00022741"/>
    </source>
</evidence>
<keyword evidence="7" id="KW-0413">Isomerase</keyword>
<evidence type="ECO:0000256" key="12">
    <source>
        <dbReference type="SAM" id="MobiDB-lite"/>
    </source>
</evidence>
<dbReference type="OrthoDB" id="9810135at2"/>
<comment type="catalytic activity">
    <reaction evidence="8">
        <text>Couples ATP hydrolysis with the unwinding of duplex DNA by translocating in the 3'-5' direction.</text>
        <dbReference type="EC" id="5.6.2.4"/>
    </reaction>
</comment>
<evidence type="ECO:0000259" key="13">
    <source>
        <dbReference type="PROSITE" id="PS51198"/>
    </source>
</evidence>
<dbReference type="EC" id="5.6.2.4" evidence="9"/>
<dbReference type="PANTHER" id="PTHR11070">
    <property type="entry name" value="UVRD / RECB / PCRA DNA HELICASE FAMILY MEMBER"/>
    <property type="match status" value="1"/>
</dbReference>
<keyword evidence="4 11" id="KW-0347">Helicase</keyword>
<protein>
    <recommendedName>
        <fullName evidence="9">DNA 3'-5' helicase</fullName>
        <ecNumber evidence="9">5.6.2.4</ecNumber>
    </recommendedName>
</protein>
<evidence type="ECO:0000256" key="4">
    <source>
        <dbReference type="ARBA" id="ARBA00022806"/>
    </source>
</evidence>
<dbReference type="PROSITE" id="PS51198">
    <property type="entry name" value="UVRD_HELICASE_ATP_BIND"/>
    <property type="match status" value="1"/>
</dbReference>
<dbReference type="GO" id="GO:0043138">
    <property type="term" value="F:3'-5' DNA helicase activity"/>
    <property type="evidence" value="ECO:0007669"/>
    <property type="project" value="UniProtKB-EC"/>
</dbReference>
<dbReference type="EMBL" id="NOWF01000001">
    <property type="protein sequence ID" value="OYD09750.1"/>
    <property type="molecule type" value="Genomic_DNA"/>
</dbReference>
<dbReference type="GO" id="GO:0005524">
    <property type="term" value="F:ATP binding"/>
    <property type="evidence" value="ECO:0007669"/>
    <property type="project" value="UniProtKB-UniRule"/>
</dbReference>
<feature type="domain" description="UvrD-like helicase C-terminal" evidence="14">
    <location>
        <begin position="282"/>
        <end position="541"/>
    </location>
</feature>